<dbReference type="InterPro" id="IPR015424">
    <property type="entry name" value="PyrdxlP-dep_Trfase"/>
</dbReference>
<dbReference type="GO" id="GO:0008483">
    <property type="term" value="F:transaminase activity"/>
    <property type="evidence" value="ECO:0007669"/>
    <property type="project" value="UniProtKB-KW"/>
</dbReference>
<evidence type="ECO:0000259" key="7">
    <source>
        <dbReference type="Pfam" id="PF00155"/>
    </source>
</evidence>
<dbReference type="PANTHER" id="PTHR46383:SF1">
    <property type="entry name" value="ASPARTATE AMINOTRANSFERASE"/>
    <property type="match status" value="1"/>
</dbReference>
<sequence length="409" mass="44051">MSASLLPFEYASSRLKPVQPSASAAVSQNAKELKLAGHDVIDLGLGEPDFDTPAHIVEAAYQAAKSGQTRYPPTDGTATLKAAIIKKLRRDNALDFSPQQIIVSNGAKQVIFNAFMATLEVGQEVLMCAPYFGQYKDMVTVLGGIPKPLQCPAEDGFLISPNALEEAITPNTRWLILNLPSNPAGAVYTLEQLAALGEVLERHPNVMVLSDEIYEHIIFDGRTFISFATACPNLRDRILLVNGVSKAYAMTGWRVGYGAGHKTLIAAMTKVQSQISSGVCSVAQAAAEAALSGPQDEVVRFKNAFEKRRDLVVSKVAKIRGLTLDPPGGAFYAFIGCKEYIGCLGPDGTVIKDDIQFCQYLLNEAKVAAVPGSAYGLSGFFRLSTACSETVLCKAMDRIKQCVDKLTYK</sequence>
<comment type="similarity">
    <text evidence="2 6">Belongs to the class-I pyridoxal-phosphate-dependent aminotransferase family.</text>
</comment>
<name>A0ABQ0IDH2_9ALTE</name>
<evidence type="ECO:0000256" key="5">
    <source>
        <dbReference type="ARBA" id="ARBA00022898"/>
    </source>
</evidence>
<dbReference type="RefSeq" id="WP_008306381.1">
    <property type="nucleotide sequence ID" value="NZ_BAEK01000084.1"/>
</dbReference>
<comment type="caution">
    <text evidence="8">The sequence shown here is derived from an EMBL/GenBank/DDBJ whole genome shotgun (WGS) entry which is preliminary data.</text>
</comment>
<dbReference type="InterPro" id="IPR015422">
    <property type="entry name" value="PyrdxlP-dep_Trfase_small"/>
</dbReference>
<evidence type="ECO:0000313" key="9">
    <source>
        <dbReference type="Proteomes" id="UP000008372"/>
    </source>
</evidence>
<organism evidence="8 9">
    <name type="scientific">Paraglaciecola agarilytica NO2</name>
    <dbReference type="NCBI Taxonomy" id="1125747"/>
    <lineage>
        <taxon>Bacteria</taxon>
        <taxon>Pseudomonadati</taxon>
        <taxon>Pseudomonadota</taxon>
        <taxon>Gammaproteobacteria</taxon>
        <taxon>Alteromonadales</taxon>
        <taxon>Alteromonadaceae</taxon>
        <taxon>Paraglaciecola</taxon>
    </lineage>
</organism>
<keyword evidence="9" id="KW-1185">Reference proteome</keyword>
<keyword evidence="4 6" id="KW-0808">Transferase</keyword>
<comment type="cofactor">
    <cofactor evidence="1 6">
        <name>pyridoxal 5'-phosphate</name>
        <dbReference type="ChEBI" id="CHEBI:597326"/>
    </cofactor>
</comment>
<dbReference type="PROSITE" id="PS00105">
    <property type="entry name" value="AA_TRANSFER_CLASS_1"/>
    <property type="match status" value="1"/>
</dbReference>
<dbReference type="Pfam" id="PF00155">
    <property type="entry name" value="Aminotran_1_2"/>
    <property type="match status" value="1"/>
</dbReference>
<proteinExistence type="inferred from homology"/>
<dbReference type="Proteomes" id="UP000008372">
    <property type="component" value="Unassembled WGS sequence"/>
</dbReference>
<keyword evidence="5" id="KW-0663">Pyridoxal phosphate</keyword>
<protein>
    <recommendedName>
        <fullName evidence="6">Aminotransferase</fullName>
        <ecNumber evidence="6">2.6.1.-</ecNumber>
    </recommendedName>
</protein>
<evidence type="ECO:0000256" key="2">
    <source>
        <dbReference type="ARBA" id="ARBA00007441"/>
    </source>
</evidence>
<accession>A0ABQ0IDH2</accession>
<dbReference type="SUPFAM" id="SSF53383">
    <property type="entry name" value="PLP-dependent transferases"/>
    <property type="match status" value="1"/>
</dbReference>
<evidence type="ECO:0000256" key="6">
    <source>
        <dbReference type="RuleBase" id="RU000481"/>
    </source>
</evidence>
<evidence type="ECO:0000256" key="3">
    <source>
        <dbReference type="ARBA" id="ARBA00022576"/>
    </source>
</evidence>
<dbReference type="Gene3D" id="3.40.640.10">
    <property type="entry name" value="Type I PLP-dependent aspartate aminotransferase-like (Major domain)"/>
    <property type="match status" value="1"/>
</dbReference>
<dbReference type="CDD" id="cd00609">
    <property type="entry name" value="AAT_like"/>
    <property type="match status" value="1"/>
</dbReference>
<keyword evidence="3 6" id="KW-0032">Aminotransferase</keyword>
<dbReference type="InterPro" id="IPR004838">
    <property type="entry name" value="NHTrfase_class1_PyrdxlP-BS"/>
</dbReference>
<feature type="domain" description="Aminotransferase class I/classII large" evidence="7">
    <location>
        <begin position="39"/>
        <end position="399"/>
    </location>
</feature>
<reference evidence="8 9" key="1">
    <citation type="journal article" date="2014" name="Environ. Microbiol.">
        <title>Comparative genomics of the marine bacterial genus Glaciecola reveals the high degree of genomic diversity and genomic characteristic for cold adaptation.</title>
        <authorList>
            <person name="Qin Q.L."/>
            <person name="Xie B.B."/>
            <person name="Yu Y."/>
            <person name="Shu Y.L."/>
            <person name="Rong J.C."/>
            <person name="Zhang Y.J."/>
            <person name="Zhao D.L."/>
            <person name="Chen X.L."/>
            <person name="Zhang X.Y."/>
            <person name="Chen B."/>
            <person name="Zhou B.C."/>
            <person name="Zhang Y.Z."/>
        </authorList>
    </citation>
    <scope>NUCLEOTIDE SEQUENCE [LARGE SCALE GENOMIC DNA]</scope>
    <source>
        <strain evidence="8 9">NO2</strain>
    </source>
</reference>
<dbReference type="InterPro" id="IPR004839">
    <property type="entry name" value="Aminotransferase_I/II_large"/>
</dbReference>
<dbReference type="PANTHER" id="PTHR46383">
    <property type="entry name" value="ASPARTATE AMINOTRANSFERASE"/>
    <property type="match status" value="1"/>
</dbReference>
<dbReference type="EC" id="2.6.1.-" evidence="6"/>
<evidence type="ECO:0000313" key="8">
    <source>
        <dbReference type="EMBL" id="GAC07456.1"/>
    </source>
</evidence>
<dbReference type="EMBL" id="BAEK01000084">
    <property type="protein sequence ID" value="GAC07456.1"/>
    <property type="molecule type" value="Genomic_DNA"/>
</dbReference>
<dbReference type="InterPro" id="IPR050596">
    <property type="entry name" value="AspAT/PAT-like"/>
</dbReference>
<dbReference type="InterPro" id="IPR015421">
    <property type="entry name" value="PyrdxlP-dep_Trfase_major"/>
</dbReference>
<evidence type="ECO:0000256" key="4">
    <source>
        <dbReference type="ARBA" id="ARBA00022679"/>
    </source>
</evidence>
<evidence type="ECO:0000256" key="1">
    <source>
        <dbReference type="ARBA" id="ARBA00001933"/>
    </source>
</evidence>
<gene>
    <name evidence="8" type="primary">aatB</name>
    <name evidence="8" type="ORF">GAGA_4632</name>
</gene>
<dbReference type="Gene3D" id="3.90.1150.10">
    <property type="entry name" value="Aspartate Aminotransferase, domain 1"/>
    <property type="match status" value="1"/>
</dbReference>